<proteinExistence type="predicted"/>
<evidence type="ECO:0000256" key="1">
    <source>
        <dbReference type="ARBA" id="ARBA00004922"/>
    </source>
</evidence>
<name>A0A0H5D2U7_9RHOB</name>
<dbReference type="EMBL" id="CVRL01000025">
    <property type="protein sequence ID" value="CRL11339.1"/>
    <property type="molecule type" value="Genomic_DNA"/>
</dbReference>
<dbReference type="InterPro" id="IPR011990">
    <property type="entry name" value="TPR-like_helical_dom_sf"/>
</dbReference>
<accession>A0A0H5D2U7</accession>
<dbReference type="Gene3D" id="1.25.40.10">
    <property type="entry name" value="Tetratricopeptide repeat domain"/>
    <property type="match status" value="1"/>
</dbReference>
<comment type="pathway">
    <text evidence="1">Protein modification; protein glycosylation.</text>
</comment>
<dbReference type="STRING" id="481446.NIT7645_01296"/>
<organism evidence="6 7">
    <name type="scientific">Phaeobacter italicus</name>
    <dbReference type="NCBI Taxonomy" id="481446"/>
    <lineage>
        <taxon>Bacteria</taxon>
        <taxon>Pseudomonadati</taxon>
        <taxon>Pseudomonadota</taxon>
        <taxon>Alphaproteobacteria</taxon>
        <taxon>Rhodobacterales</taxon>
        <taxon>Roseobacteraceae</taxon>
        <taxon>Phaeobacter</taxon>
    </lineage>
</organism>
<dbReference type="Gene3D" id="3.40.50.2000">
    <property type="entry name" value="Glycogen Phosphorylase B"/>
    <property type="match status" value="1"/>
</dbReference>
<dbReference type="Gene3D" id="3.40.50.11380">
    <property type="match status" value="1"/>
</dbReference>
<sequence>MTVAFPNGVNCPLYTHAVAMMRGAEFPSAEALMRQSLQSEGETAISYHYLAEIVASDPARIREAIGWQQKALSLAPHNSVFIAALGSRLRDGGLEKEALEVLEYALEVDENNAIALPLILRLRRQFLAWTDVEQETATLQRQLSHQHKFAPLTLLTLIDDPELQLANARLAAPVSRQIDLCPHPPGDRIRVGYFSADIYDHPTMYLFEGALRAHDRDRFEFFVYDLAPREGSYQQLVQEIADTYRDVSAISAGQIAEVARRDQIDIAIDLKGDTFQSRPEIFAHRAAPAQVSFLGFPGTSGMADMDFMVADAITIPPEAEHCYSERILRMPQCYQPNTNPRYSPADTNMRDRFGIPQDRFVFATFNNIYKIGPREFATWMEILKAAPDSVLVFYLSNLDLKDRLFAKVKAAGVDPDRVILTGPLPQKEHLDRISQVDLCLDCFSYNAHTTASDAIWCGVPILTLCGEQFAARVATSILHAANLAELSVTSVADYVQLAAALAKDPERLSRIKRQLKEERDQLPLFDTQTWTRDFEGLLEAVYQESRA</sequence>
<dbReference type="AlphaFoldDB" id="A0A0H5D2U7"/>
<dbReference type="GO" id="GO:0016740">
    <property type="term" value="F:transferase activity"/>
    <property type="evidence" value="ECO:0007669"/>
    <property type="project" value="UniProtKB-KW"/>
</dbReference>
<keyword evidence="3" id="KW-0677">Repeat</keyword>
<evidence type="ECO:0000313" key="6">
    <source>
        <dbReference type="EMBL" id="CRL11339.1"/>
    </source>
</evidence>
<reference evidence="7" key="1">
    <citation type="submission" date="2015-05" db="EMBL/GenBank/DDBJ databases">
        <authorList>
            <person name="Rodrigo-Torres Lidia"/>
            <person name="Arahal R.David."/>
        </authorList>
    </citation>
    <scope>NUCLEOTIDE SEQUENCE [LARGE SCALE GENOMIC DNA]</scope>
    <source>
        <strain evidence="7">CECT 7321</strain>
    </source>
</reference>
<feature type="domain" description="O-GlcNAc transferase C-terminal" evidence="5">
    <location>
        <begin position="185"/>
        <end position="334"/>
    </location>
</feature>
<gene>
    <name evidence="6" type="ORF">NIT7321_02193</name>
</gene>
<keyword evidence="2 6" id="KW-0808">Transferase</keyword>
<keyword evidence="7" id="KW-1185">Reference proteome</keyword>
<feature type="domain" description="O-GlcNAc transferase C-terminal" evidence="5">
    <location>
        <begin position="349"/>
        <end position="533"/>
    </location>
</feature>
<dbReference type="PANTHER" id="PTHR44998">
    <property type="match status" value="1"/>
</dbReference>
<dbReference type="InterPro" id="IPR029489">
    <property type="entry name" value="OGT/SEC/SPY_C"/>
</dbReference>
<dbReference type="SUPFAM" id="SSF48452">
    <property type="entry name" value="TPR-like"/>
    <property type="match status" value="1"/>
</dbReference>
<dbReference type="PANTHER" id="PTHR44998:SF1">
    <property type="entry name" value="UDP-N-ACETYLGLUCOSAMINE--PEPTIDE N-ACETYLGLUCOSAMINYLTRANSFERASE 110 KDA SUBUNIT"/>
    <property type="match status" value="1"/>
</dbReference>
<dbReference type="Proteomes" id="UP000043764">
    <property type="component" value="Unassembled WGS sequence"/>
</dbReference>
<dbReference type="SUPFAM" id="SSF53756">
    <property type="entry name" value="UDP-Glycosyltransferase/glycogen phosphorylase"/>
    <property type="match status" value="1"/>
</dbReference>
<dbReference type="RefSeq" id="WP_050673471.1">
    <property type="nucleotide sequence ID" value="NZ_CVRL01000025.1"/>
</dbReference>
<evidence type="ECO:0000259" key="5">
    <source>
        <dbReference type="Pfam" id="PF13844"/>
    </source>
</evidence>
<evidence type="ECO:0000313" key="7">
    <source>
        <dbReference type="Proteomes" id="UP000043764"/>
    </source>
</evidence>
<dbReference type="Pfam" id="PF13844">
    <property type="entry name" value="Glyco_transf_41"/>
    <property type="match status" value="2"/>
</dbReference>
<evidence type="ECO:0000256" key="2">
    <source>
        <dbReference type="ARBA" id="ARBA00022679"/>
    </source>
</evidence>
<evidence type="ECO:0000256" key="4">
    <source>
        <dbReference type="ARBA" id="ARBA00022803"/>
    </source>
</evidence>
<evidence type="ECO:0000256" key="3">
    <source>
        <dbReference type="ARBA" id="ARBA00022737"/>
    </source>
</evidence>
<protein>
    <submittedName>
        <fullName evidence="6">Putative O-linked N-acetylglucosamine transferase, SPINDLY family</fullName>
    </submittedName>
</protein>
<keyword evidence="4" id="KW-0802">TPR repeat</keyword>